<feature type="domain" description="Peptidase S8/S53" evidence="6">
    <location>
        <begin position="185"/>
        <end position="649"/>
    </location>
</feature>
<protein>
    <submittedName>
        <fullName evidence="9">S8 family serine peptidase</fullName>
    </submittedName>
</protein>
<proteinExistence type="inferred from homology"/>
<evidence type="ECO:0000313" key="9">
    <source>
        <dbReference type="EMBL" id="MFC4821980.1"/>
    </source>
</evidence>
<feature type="active site" description="Charge relay system" evidence="4">
    <location>
        <position position="612"/>
    </location>
</feature>
<name>A0ABV9QX73_9GAMM</name>
<dbReference type="PANTHER" id="PTHR10795">
    <property type="entry name" value="PROPROTEIN CONVERTASE SUBTILISIN/KEXIN"/>
    <property type="match status" value="1"/>
</dbReference>
<dbReference type="PRINTS" id="PR00723">
    <property type="entry name" value="SUBTILISIN"/>
</dbReference>
<feature type="domain" description="PA" evidence="7">
    <location>
        <begin position="434"/>
        <end position="496"/>
    </location>
</feature>
<dbReference type="InterPro" id="IPR023828">
    <property type="entry name" value="Peptidase_S8_Ser-AS"/>
</dbReference>
<sequence>MKKLVHVNALAAAVGVALLGIGLSPAVSAAQPGFEAATSTATEVSSIGQYIITFAEPGLLHYGGGVQGLSATAPKTLGARKLDAQSPAARAYASYLGGQRAAHVTEIESRLGRPLDITHSYGVIRNGIAASLSPSELAKVAATPGVASVRAVKVYTPETYRGPKFIGADTLWNGTNVPGGANALGTGVKIGVIDTGTNSTHPSFANDETCGFSAANPKLHAFDCNQSSAGACTGTNPEAPVGADDVLGHGVHTSSTAGGNFVDNTANPAPDLPDGVKMSGVAPCATVYSYKVANATGGLPDSAINAAIEAIVTDGVDVANFSIGPTCGGGSPWNDSDRDFLEAINNDIFVAASAGNTRAACTSPVGRVSHTGPWMTTVAASTQDQTIGQGTFEVTGPDPVPALIQSFGGTMGSTTDLDQVENLTGYPLRTYPTNIAGCTDTGGFPANYFQGAIAVIRRGATPPATTACAFTEKINNAAAAGAVMVVVANNKNDVQGMDTTGATLASFKINDLATSDALIDFVNANNGSEPDPDVIFANGFDTVVPNGAVADFTKGTSLVTVQGDVLGAFSFRGPTSGAVADLTKPDITGPGVNIYAAGRPQDNNYMFMGGTSMSSPHVAGAAALIREIHPDWTVAEVKSALMTTAFQTGFQEDGITPWTVDQVGSGRADLTKAAKAGLTLDETYQRFVDANPSGGTVALKDLNIPSVRNANCQTSCTWTRTVKNQLSTAGSWNATATGTGFGLTVSPATFNLAPGQTQELTITANLTSALPVVSFGQVNLVEASGQSPDQHITAAVKGSTDAGGGTDLQIDTFTGGSFNLLGSGDASPPLQFLWLNRFTPTAASYPFTLTSLETVFGSQTDSGSDGAVMGELFDYYVFQDNDSDPSNGATLVGKAENVAVTVLDDMQTITLPAPGITLNGPGDVLIAIVNRGRQGHYPASADAGPDQQRSWISAINAITAGDPNLATLQLTPVTDVVPTFTFNWIIRGHGTTPDGRPVNLQ</sequence>
<accession>A0ABV9QX73</accession>
<dbReference type="PROSITE" id="PS00138">
    <property type="entry name" value="SUBTILASE_SER"/>
    <property type="match status" value="1"/>
</dbReference>
<dbReference type="EMBL" id="JBHSHD010000013">
    <property type="protein sequence ID" value="MFC4821980.1"/>
    <property type="molecule type" value="Genomic_DNA"/>
</dbReference>
<dbReference type="Proteomes" id="UP001595886">
    <property type="component" value="Unassembled WGS sequence"/>
</dbReference>
<dbReference type="CDD" id="cd00306">
    <property type="entry name" value="Peptidases_S8_S53"/>
    <property type="match status" value="1"/>
</dbReference>
<keyword evidence="10" id="KW-1185">Reference proteome</keyword>
<evidence type="ECO:0000256" key="5">
    <source>
        <dbReference type="SAM" id="SignalP"/>
    </source>
</evidence>
<evidence type="ECO:0000259" key="8">
    <source>
        <dbReference type="Pfam" id="PF17766"/>
    </source>
</evidence>
<dbReference type="InterPro" id="IPR000209">
    <property type="entry name" value="Peptidase_S8/S53_dom"/>
</dbReference>
<dbReference type="InterPro" id="IPR045051">
    <property type="entry name" value="SBT"/>
</dbReference>
<dbReference type="Pfam" id="PF00082">
    <property type="entry name" value="Peptidase_S8"/>
    <property type="match status" value="1"/>
</dbReference>
<evidence type="ECO:0000259" key="6">
    <source>
        <dbReference type="Pfam" id="PF00082"/>
    </source>
</evidence>
<keyword evidence="2 4" id="KW-0378">Hydrolase</keyword>
<evidence type="ECO:0000256" key="3">
    <source>
        <dbReference type="ARBA" id="ARBA00022825"/>
    </source>
</evidence>
<comment type="similarity">
    <text evidence="4">Belongs to the peptidase S8 family.</text>
</comment>
<evidence type="ECO:0000256" key="1">
    <source>
        <dbReference type="ARBA" id="ARBA00022670"/>
    </source>
</evidence>
<evidence type="ECO:0000256" key="2">
    <source>
        <dbReference type="ARBA" id="ARBA00022801"/>
    </source>
</evidence>
<dbReference type="Gene3D" id="3.40.50.200">
    <property type="entry name" value="Peptidase S8/S53 domain"/>
    <property type="match status" value="1"/>
</dbReference>
<dbReference type="Gene3D" id="3.50.30.30">
    <property type="match status" value="1"/>
</dbReference>
<dbReference type="InterPro" id="IPR041469">
    <property type="entry name" value="Subtilisin-like_FN3"/>
</dbReference>
<feature type="domain" description="Subtilisin-like protease fibronectin type-III" evidence="8">
    <location>
        <begin position="701"/>
        <end position="782"/>
    </location>
</feature>
<feature type="chain" id="PRO_5045967168" evidence="5">
    <location>
        <begin position="30"/>
        <end position="1001"/>
    </location>
</feature>
<evidence type="ECO:0000256" key="4">
    <source>
        <dbReference type="PROSITE-ProRule" id="PRU01240"/>
    </source>
</evidence>
<reference evidence="10" key="1">
    <citation type="journal article" date="2019" name="Int. J. Syst. Evol. Microbiol.">
        <title>The Global Catalogue of Microorganisms (GCM) 10K type strain sequencing project: providing services to taxonomists for standard genome sequencing and annotation.</title>
        <authorList>
            <consortium name="The Broad Institute Genomics Platform"/>
            <consortium name="The Broad Institute Genome Sequencing Center for Infectious Disease"/>
            <person name="Wu L."/>
            <person name="Ma J."/>
        </authorList>
    </citation>
    <scope>NUCLEOTIDE SEQUENCE [LARGE SCALE GENOMIC DNA]</scope>
    <source>
        <strain evidence="10">CCUG 30340</strain>
    </source>
</reference>
<dbReference type="PROSITE" id="PS51892">
    <property type="entry name" value="SUBTILASE"/>
    <property type="match status" value="1"/>
</dbReference>
<comment type="caution">
    <text evidence="9">The sequence shown here is derived from an EMBL/GenBank/DDBJ whole genome shotgun (WGS) entry which is preliminary data.</text>
</comment>
<feature type="active site" description="Charge relay system" evidence="4">
    <location>
        <position position="249"/>
    </location>
</feature>
<evidence type="ECO:0000259" key="7">
    <source>
        <dbReference type="Pfam" id="PF02225"/>
    </source>
</evidence>
<keyword evidence="1 4" id="KW-0645">Protease</keyword>
<keyword evidence="3 4" id="KW-0720">Serine protease</keyword>
<dbReference type="SUPFAM" id="SSF52025">
    <property type="entry name" value="PA domain"/>
    <property type="match status" value="1"/>
</dbReference>
<dbReference type="InterPro" id="IPR003137">
    <property type="entry name" value="PA_domain"/>
</dbReference>
<organism evidence="9 10">
    <name type="scientific">Dokdonella ginsengisoli</name>
    <dbReference type="NCBI Taxonomy" id="363846"/>
    <lineage>
        <taxon>Bacteria</taxon>
        <taxon>Pseudomonadati</taxon>
        <taxon>Pseudomonadota</taxon>
        <taxon>Gammaproteobacteria</taxon>
        <taxon>Lysobacterales</taxon>
        <taxon>Rhodanobacteraceae</taxon>
        <taxon>Dokdonella</taxon>
    </lineage>
</organism>
<feature type="active site" description="Charge relay system" evidence="4">
    <location>
        <position position="194"/>
    </location>
</feature>
<dbReference type="Pfam" id="PF17766">
    <property type="entry name" value="fn3_6"/>
    <property type="match status" value="1"/>
</dbReference>
<evidence type="ECO:0000313" key="10">
    <source>
        <dbReference type="Proteomes" id="UP001595886"/>
    </source>
</evidence>
<feature type="signal peptide" evidence="5">
    <location>
        <begin position="1"/>
        <end position="29"/>
    </location>
</feature>
<dbReference type="InterPro" id="IPR015500">
    <property type="entry name" value="Peptidase_S8_subtilisin-rel"/>
</dbReference>
<dbReference type="RefSeq" id="WP_380022263.1">
    <property type="nucleotide sequence ID" value="NZ_JBHSHD010000013.1"/>
</dbReference>
<dbReference type="SUPFAM" id="SSF52743">
    <property type="entry name" value="Subtilisin-like"/>
    <property type="match status" value="1"/>
</dbReference>
<dbReference type="Pfam" id="PF02225">
    <property type="entry name" value="PA"/>
    <property type="match status" value="1"/>
</dbReference>
<keyword evidence="5" id="KW-0732">Signal</keyword>
<dbReference type="InterPro" id="IPR046450">
    <property type="entry name" value="PA_dom_sf"/>
</dbReference>
<dbReference type="InterPro" id="IPR036852">
    <property type="entry name" value="Peptidase_S8/S53_dom_sf"/>
</dbReference>
<gene>
    <name evidence="9" type="ORF">ACFO6Q_16775</name>
</gene>